<dbReference type="AlphaFoldDB" id="A0A8J3WX22"/>
<keyword evidence="2" id="KW-1185">Reference proteome</keyword>
<reference evidence="1" key="1">
    <citation type="submission" date="2021-01" db="EMBL/GenBank/DDBJ databases">
        <title>Whole genome shotgun sequence of Planobispora takensis NBRC 109077.</title>
        <authorList>
            <person name="Komaki H."/>
            <person name="Tamura T."/>
        </authorList>
    </citation>
    <scope>NUCLEOTIDE SEQUENCE</scope>
    <source>
        <strain evidence="1">NBRC 109077</strain>
    </source>
</reference>
<evidence type="ECO:0000313" key="1">
    <source>
        <dbReference type="EMBL" id="GII04433.1"/>
    </source>
</evidence>
<organism evidence="1 2">
    <name type="scientific">Planobispora takensis</name>
    <dbReference type="NCBI Taxonomy" id="1367882"/>
    <lineage>
        <taxon>Bacteria</taxon>
        <taxon>Bacillati</taxon>
        <taxon>Actinomycetota</taxon>
        <taxon>Actinomycetes</taxon>
        <taxon>Streptosporangiales</taxon>
        <taxon>Streptosporangiaceae</taxon>
        <taxon>Planobispora</taxon>
    </lineage>
</organism>
<accession>A0A8J3WX22</accession>
<comment type="caution">
    <text evidence="1">The sequence shown here is derived from an EMBL/GenBank/DDBJ whole genome shotgun (WGS) entry which is preliminary data.</text>
</comment>
<dbReference type="RefSeq" id="WP_203878681.1">
    <property type="nucleotide sequence ID" value="NZ_BOOK01000050.1"/>
</dbReference>
<gene>
    <name evidence="1" type="ORF">Pta02_64410</name>
</gene>
<sequence length="69" mass="7296">MPVHVLAGHLVIVTAPLTALPALWAEQAGSGLYEPGGARPHIPVSRRAAPESFEAVAPHHPVFRVHPNP</sequence>
<protein>
    <submittedName>
        <fullName evidence="1">Uncharacterized protein</fullName>
    </submittedName>
</protein>
<evidence type="ECO:0000313" key="2">
    <source>
        <dbReference type="Proteomes" id="UP000634476"/>
    </source>
</evidence>
<proteinExistence type="predicted"/>
<dbReference type="EMBL" id="BOOK01000050">
    <property type="protein sequence ID" value="GII04433.1"/>
    <property type="molecule type" value="Genomic_DNA"/>
</dbReference>
<dbReference type="Proteomes" id="UP000634476">
    <property type="component" value="Unassembled WGS sequence"/>
</dbReference>
<name>A0A8J3WX22_9ACTN</name>